<dbReference type="EMBL" id="FWZX01000001">
    <property type="protein sequence ID" value="SME91706.1"/>
    <property type="molecule type" value="Genomic_DNA"/>
</dbReference>
<dbReference type="InterPro" id="IPR013024">
    <property type="entry name" value="GGCT-like"/>
</dbReference>
<dbReference type="PANTHER" id="PTHR12192">
    <property type="entry name" value="CATION TRANSPORT PROTEIN CHAC-RELATED"/>
    <property type="match status" value="1"/>
</dbReference>
<keyword evidence="2" id="KW-0456">Lyase</keyword>
<dbReference type="GO" id="GO:0006751">
    <property type="term" value="P:glutathione catabolic process"/>
    <property type="evidence" value="ECO:0007669"/>
    <property type="project" value="InterPro"/>
</dbReference>
<organism evidence="3 4">
    <name type="scientific">Tistlia consotensis USBA 355</name>
    <dbReference type="NCBI Taxonomy" id="560819"/>
    <lineage>
        <taxon>Bacteria</taxon>
        <taxon>Pseudomonadati</taxon>
        <taxon>Pseudomonadota</taxon>
        <taxon>Alphaproteobacteria</taxon>
        <taxon>Rhodospirillales</taxon>
        <taxon>Rhodovibrionaceae</taxon>
        <taxon>Tistlia</taxon>
    </lineage>
</organism>
<name>A0A1Y6B5Z0_9PROT</name>
<evidence type="ECO:0000313" key="3">
    <source>
        <dbReference type="EMBL" id="SME91706.1"/>
    </source>
</evidence>
<reference evidence="3 4" key="1">
    <citation type="submission" date="2017-04" db="EMBL/GenBank/DDBJ databases">
        <authorList>
            <person name="Afonso C.L."/>
            <person name="Miller P.J."/>
            <person name="Scott M.A."/>
            <person name="Spackman E."/>
            <person name="Goraichik I."/>
            <person name="Dimitrov K.M."/>
            <person name="Suarez D.L."/>
            <person name="Swayne D.E."/>
        </authorList>
    </citation>
    <scope>NUCLEOTIDE SEQUENCE [LARGE SCALE GENOMIC DNA]</scope>
    <source>
        <strain evidence="3 4">USBA 355</strain>
    </source>
</reference>
<dbReference type="GO" id="GO:0061928">
    <property type="term" value="F:glutathione specific gamma-glutamylcyclotransferase activity"/>
    <property type="evidence" value="ECO:0007669"/>
    <property type="project" value="UniProtKB-EC"/>
</dbReference>
<dbReference type="Pfam" id="PF04752">
    <property type="entry name" value="ChaC"/>
    <property type="match status" value="1"/>
</dbReference>
<dbReference type="CDD" id="cd06661">
    <property type="entry name" value="GGCT_like"/>
    <property type="match status" value="1"/>
</dbReference>
<evidence type="ECO:0000313" key="4">
    <source>
        <dbReference type="Proteomes" id="UP000192917"/>
    </source>
</evidence>
<sequence length="210" mass="23504">MHGSPPPVRSLDYDALRAYGATRPRPELPEGENFWVFGYGSLMWNPGFPHLAVRQALLYGYHRRFCVYSHRYRGTPERPGLVLGLDRGGACHGMAFLAPAAESAAVMDYLWDREMTTGVYRPRWLALRTPEGPIAALGFVVDPRHPQYTGRMPDDWVARLIVQGRGHRGPCSEYLTETDRHLRALGIVDRSLARLIHLVDANCAEGAPPA</sequence>
<dbReference type="InterPro" id="IPR036568">
    <property type="entry name" value="GGCT-like_sf"/>
</dbReference>
<accession>A0A1Y6B5Z0</accession>
<protein>
    <recommendedName>
        <fullName evidence="1">glutathione-specific gamma-glutamylcyclotransferase</fullName>
        <ecNumber evidence="1">4.3.2.7</ecNumber>
    </recommendedName>
</protein>
<keyword evidence="4" id="KW-1185">Reference proteome</keyword>
<dbReference type="PANTHER" id="PTHR12192:SF2">
    <property type="entry name" value="GLUTATHIONE-SPECIFIC GAMMA-GLUTAMYLCYCLOTRANSFERASE 2"/>
    <property type="match status" value="1"/>
</dbReference>
<gene>
    <name evidence="3" type="ORF">SAMN05428998_101430</name>
</gene>
<dbReference type="GO" id="GO:0005737">
    <property type="term" value="C:cytoplasm"/>
    <property type="evidence" value="ECO:0007669"/>
    <property type="project" value="TreeGrafter"/>
</dbReference>
<dbReference type="InterPro" id="IPR006840">
    <property type="entry name" value="ChaC"/>
</dbReference>
<dbReference type="Gene3D" id="3.10.490.10">
    <property type="entry name" value="Gamma-glutamyl cyclotransferase-like"/>
    <property type="match status" value="1"/>
</dbReference>
<dbReference type="STRING" id="560819.SAMN05428998_101430"/>
<dbReference type="SUPFAM" id="SSF110857">
    <property type="entry name" value="Gamma-glutamyl cyclotransferase-like"/>
    <property type="match status" value="1"/>
</dbReference>
<evidence type="ECO:0000256" key="2">
    <source>
        <dbReference type="ARBA" id="ARBA00023239"/>
    </source>
</evidence>
<dbReference type="AlphaFoldDB" id="A0A1Y6B5Z0"/>
<evidence type="ECO:0000256" key="1">
    <source>
        <dbReference type="ARBA" id="ARBA00012344"/>
    </source>
</evidence>
<dbReference type="Proteomes" id="UP000192917">
    <property type="component" value="Unassembled WGS sequence"/>
</dbReference>
<dbReference type="EC" id="4.3.2.7" evidence="1"/>
<proteinExistence type="predicted"/>